<comment type="caution">
    <text evidence="2">The sequence shown here is derived from an EMBL/GenBank/DDBJ whole genome shotgun (WGS) entry which is preliminary data.</text>
</comment>
<name>A0A8X7CCL5_9ARAC</name>
<gene>
    <name evidence="2" type="ORF">TNIN_29151</name>
</gene>
<feature type="compositionally biased region" description="Polar residues" evidence="1">
    <location>
        <begin position="14"/>
        <end position="23"/>
    </location>
</feature>
<dbReference type="EMBL" id="BMAV01012926">
    <property type="protein sequence ID" value="GFY59974.1"/>
    <property type="molecule type" value="Genomic_DNA"/>
</dbReference>
<reference evidence="2" key="1">
    <citation type="submission" date="2020-08" db="EMBL/GenBank/DDBJ databases">
        <title>Multicomponent nature underlies the extraordinary mechanical properties of spider dragline silk.</title>
        <authorList>
            <person name="Kono N."/>
            <person name="Nakamura H."/>
            <person name="Mori M."/>
            <person name="Yoshida Y."/>
            <person name="Ohtoshi R."/>
            <person name="Malay A.D."/>
            <person name="Moran D.A.P."/>
            <person name="Tomita M."/>
            <person name="Numata K."/>
            <person name="Arakawa K."/>
        </authorList>
    </citation>
    <scope>NUCLEOTIDE SEQUENCE</scope>
</reference>
<keyword evidence="3" id="KW-1185">Reference proteome</keyword>
<sequence>MTRFYPELRGEGQTHFNSGLSSGSKHDGIECVWGLRGQGRRRVELFCSRDLVKAFVVGLTEQSFGGEFQEEMLFDF</sequence>
<organism evidence="2 3">
    <name type="scientific">Trichonephila inaurata madagascariensis</name>
    <dbReference type="NCBI Taxonomy" id="2747483"/>
    <lineage>
        <taxon>Eukaryota</taxon>
        <taxon>Metazoa</taxon>
        <taxon>Ecdysozoa</taxon>
        <taxon>Arthropoda</taxon>
        <taxon>Chelicerata</taxon>
        <taxon>Arachnida</taxon>
        <taxon>Araneae</taxon>
        <taxon>Araneomorphae</taxon>
        <taxon>Entelegynae</taxon>
        <taxon>Araneoidea</taxon>
        <taxon>Nephilidae</taxon>
        <taxon>Trichonephila</taxon>
        <taxon>Trichonephila inaurata</taxon>
    </lineage>
</organism>
<feature type="region of interest" description="Disordered" evidence="1">
    <location>
        <begin position="1"/>
        <end position="24"/>
    </location>
</feature>
<feature type="compositionally biased region" description="Basic and acidic residues" evidence="1">
    <location>
        <begin position="1"/>
        <end position="12"/>
    </location>
</feature>
<dbReference type="AlphaFoldDB" id="A0A8X7CCL5"/>
<evidence type="ECO:0000256" key="1">
    <source>
        <dbReference type="SAM" id="MobiDB-lite"/>
    </source>
</evidence>
<evidence type="ECO:0000313" key="3">
    <source>
        <dbReference type="Proteomes" id="UP000886998"/>
    </source>
</evidence>
<proteinExistence type="predicted"/>
<protein>
    <submittedName>
        <fullName evidence="2">Uncharacterized protein</fullName>
    </submittedName>
</protein>
<evidence type="ECO:0000313" key="2">
    <source>
        <dbReference type="EMBL" id="GFY59974.1"/>
    </source>
</evidence>
<accession>A0A8X7CCL5</accession>
<dbReference type="Proteomes" id="UP000886998">
    <property type="component" value="Unassembled WGS sequence"/>
</dbReference>